<dbReference type="AlphaFoldDB" id="A0A8S0FZ42"/>
<dbReference type="NCBIfam" id="TIGR01611">
    <property type="entry name" value="tail_tube"/>
    <property type="match status" value="1"/>
</dbReference>
<gene>
    <name evidence="1" type="ORF">EIMP300_64930</name>
</gene>
<evidence type="ECO:0000313" key="2">
    <source>
        <dbReference type="Proteomes" id="UP000467488"/>
    </source>
</evidence>
<proteinExistence type="predicted"/>
<sequence>MSKIEINRITNAGNIYLDGTNLLGRAEEVKLPDVSMIMQEHKALGMVGKVELPAGFDKLEGEIKWNSFYRDAMLSAANPYRSLALQCRSSVQRYSSQGLIDEIPLVTFLTIMFKKNPLGTFKQHENAEFSSSFTCTYIRQVLDGEELLQLDYLANIFRVGGVDQLTDYRISHIGG</sequence>
<protein>
    <submittedName>
        <fullName evidence="1">Phage major tail tube protein</fullName>
    </submittedName>
</protein>
<evidence type="ECO:0000313" key="1">
    <source>
        <dbReference type="EMBL" id="BBU85093.1"/>
    </source>
</evidence>
<organism evidence="1 2">
    <name type="scientific">Escherichia coli</name>
    <dbReference type="NCBI Taxonomy" id="562"/>
    <lineage>
        <taxon>Bacteria</taxon>
        <taxon>Pseudomonadati</taxon>
        <taxon>Pseudomonadota</taxon>
        <taxon>Gammaproteobacteria</taxon>
        <taxon>Enterobacterales</taxon>
        <taxon>Enterobacteriaceae</taxon>
        <taxon>Escherichia</taxon>
    </lineage>
</organism>
<accession>A0A8S0FZ42</accession>
<dbReference type="Pfam" id="PF04985">
    <property type="entry name" value="Phage_tube"/>
    <property type="match status" value="1"/>
</dbReference>
<name>A0A8S0FZ42_ECOLX</name>
<dbReference type="InterPro" id="IPR006498">
    <property type="entry name" value="Tail_tube"/>
</dbReference>
<dbReference type="EMBL" id="AP022360">
    <property type="protein sequence ID" value="BBU85093.1"/>
    <property type="molecule type" value="Genomic_DNA"/>
</dbReference>
<dbReference type="Proteomes" id="UP000467488">
    <property type="component" value="Chromosome"/>
</dbReference>
<reference evidence="1 2" key="1">
    <citation type="submission" date="2020-01" db="EMBL/GenBank/DDBJ databases">
        <title>Dynamics of blaIMP-6 dissemination in carbapenem resistant Enterobacteriacea isolated from regional surveillance in Osaka, Japan.</title>
        <authorList>
            <person name="Abe R."/>
            <person name="Akeda Y."/>
            <person name="Sugawara Y."/>
            <person name="Yamamoto N."/>
            <person name="Tomono K."/>
            <person name="Takeuchi D."/>
            <person name="Kawahara R."/>
            <person name="Hamada S."/>
        </authorList>
    </citation>
    <scope>NUCLEOTIDE SEQUENCE [LARGE SCALE GENOMIC DNA]</scope>
    <source>
        <strain evidence="1 2">E300</strain>
    </source>
</reference>